<gene>
    <name evidence="6" type="ORF">OSB1V03_LOCUS354</name>
</gene>
<dbReference type="Pfam" id="PF00782">
    <property type="entry name" value="DSPc"/>
    <property type="match status" value="1"/>
</dbReference>
<dbReference type="InterPro" id="IPR052103">
    <property type="entry name" value="Dual_spec_Phospatases"/>
</dbReference>
<dbReference type="PROSITE" id="PS00383">
    <property type="entry name" value="TYR_PHOSPHATASE_1"/>
    <property type="match status" value="1"/>
</dbReference>
<evidence type="ECO:0000256" key="3">
    <source>
        <dbReference type="ARBA" id="ARBA00022912"/>
    </source>
</evidence>
<dbReference type="InterPro" id="IPR000387">
    <property type="entry name" value="Tyr_Pase_dom"/>
</dbReference>
<feature type="domain" description="Tyrosine-protein phosphatase" evidence="4">
    <location>
        <begin position="74"/>
        <end position="214"/>
    </location>
</feature>
<evidence type="ECO:0000256" key="1">
    <source>
        <dbReference type="ARBA" id="ARBA00008601"/>
    </source>
</evidence>
<dbReference type="Proteomes" id="UP000759131">
    <property type="component" value="Unassembled WGS sequence"/>
</dbReference>
<keyword evidence="2" id="KW-0378">Hydrolase</keyword>
<dbReference type="PROSITE" id="PS50056">
    <property type="entry name" value="TYR_PHOSPHATASE_2"/>
    <property type="match status" value="1"/>
</dbReference>
<dbReference type="OrthoDB" id="10252009at2759"/>
<organism evidence="6">
    <name type="scientific">Medioppia subpectinata</name>
    <dbReference type="NCBI Taxonomy" id="1979941"/>
    <lineage>
        <taxon>Eukaryota</taxon>
        <taxon>Metazoa</taxon>
        <taxon>Ecdysozoa</taxon>
        <taxon>Arthropoda</taxon>
        <taxon>Chelicerata</taxon>
        <taxon>Arachnida</taxon>
        <taxon>Acari</taxon>
        <taxon>Acariformes</taxon>
        <taxon>Sarcoptiformes</taxon>
        <taxon>Oribatida</taxon>
        <taxon>Brachypylina</taxon>
        <taxon>Oppioidea</taxon>
        <taxon>Oppiidae</taxon>
        <taxon>Medioppia</taxon>
    </lineage>
</organism>
<accession>A0A7R9KBS6</accession>
<dbReference type="InterPro" id="IPR016130">
    <property type="entry name" value="Tyr_Pase_AS"/>
</dbReference>
<dbReference type="AlphaFoldDB" id="A0A7R9KBS6"/>
<reference evidence="6" key="1">
    <citation type="submission" date="2020-11" db="EMBL/GenBank/DDBJ databases">
        <authorList>
            <person name="Tran Van P."/>
        </authorList>
    </citation>
    <scope>NUCLEOTIDE SEQUENCE</scope>
</reference>
<dbReference type="PANTHER" id="PTHR45961">
    <property type="entry name" value="IP21249P"/>
    <property type="match status" value="1"/>
</dbReference>
<evidence type="ECO:0000256" key="2">
    <source>
        <dbReference type="ARBA" id="ARBA00022801"/>
    </source>
</evidence>
<dbReference type="Gene3D" id="3.90.190.10">
    <property type="entry name" value="Protein tyrosine phosphatase superfamily"/>
    <property type="match status" value="1"/>
</dbReference>
<dbReference type="EMBL" id="OC854643">
    <property type="protein sequence ID" value="CAD7619857.1"/>
    <property type="molecule type" value="Genomic_DNA"/>
</dbReference>
<proteinExistence type="inferred from homology"/>
<dbReference type="EMBL" id="CAJPIZ010000068">
    <property type="protein sequence ID" value="CAG2100287.1"/>
    <property type="molecule type" value="Genomic_DNA"/>
</dbReference>
<dbReference type="InterPro" id="IPR020422">
    <property type="entry name" value="TYR_PHOSPHATASE_DUAL_dom"/>
</dbReference>
<dbReference type="SMART" id="SM00195">
    <property type="entry name" value="DSPc"/>
    <property type="match status" value="1"/>
</dbReference>
<evidence type="ECO:0000313" key="6">
    <source>
        <dbReference type="EMBL" id="CAD7619857.1"/>
    </source>
</evidence>
<feature type="domain" description="Tyrosine specific protein phosphatases" evidence="5">
    <location>
        <begin position="134"/>
        <end position="193"/>
    </location>
</feature>
<name>A0A7R9KBS6_9ACAR</name>
<evidence type="ECO:0000313" key="7">
    <source>
        <dbReference type="Proteomes" id="UP000759131"/>
    </source>
</evidence>
<dbReference type="PROSITE" id="PS50054">
    <property type="entry name" value="TYR_PHOSPHATASE_DUAL"/>
    <property type="match status" value="1"/>
</dbReference>
<sequence>MCWCFGWCFGDSIEDYPRETGCLERGQTLKKTFSGKTINSNIQKSFDPKEVEKCVLLKTPGLLGGPVFQRPLSHFSQITDTLFLTSFGGLTEHNISQNGIHCIISATYETPVIAVNGIEFIRIPVEDNVNENIYKYFDEISEKVNQLIASKKKTVIHCWAGKCRSTTILIACLMKCQNMPLTEAYKFVWSKRPFIRINKGFLKQLYVYEKDVFDKNFEEFNKIKSLNNFETPPKEVLLKFSEPKPIGTKNKPI</sequence>
<dbReference type="InterPro" id="IPR000340">
    <property type="entry name" value="Dual-sp_phosphatase_cat-dom"/>
</dbReference>
<dbReference type="PANTHER" id="PTHR45961:SF6">
    <property type="entry name" value="IP21249P"/>
    <property type="match status" value="1"/>
</dbReference>
<dbReference type="GO" id="GO:0004721">
    <property type="term" value="F:phosphoprotein phosphatase activity"/>
    <property type="evidence" value="ECO:0007669"/>
    <property type="project" value="UniProtKB-KW"/>
</dbReference>
<keyword evidence="7" id="KW-1185">Reference proteome</keyword>
<evidence type="ECO:0008006" key="8">
    <source>
        <dbReference type="Google" id="ProtNLM"/>
    </source>
</evidence>
<comment type="similarity">
    <text evidence="1">Belongs to the protein-tyrosine phosphatase family. Non-receptor class dual specificity subfamily.</text>
</comment>
<keyword evidence="3" id="KW-0904">Protein phosphatase</keyword>
<dbReference type="SUPFAM" id="SSF52799">
    <property type="entry name" value="(Phosphotyrosine protein) phosphatases II"/>
    <property type="match status" value="1"/>
</dbReference>
<evidence type="ECO:0000259" key="5">
    <source>
        <dbReference type="PROSITE" id="PS50056"/>
    </source>
</evidence>
<dbReference type="InterPro" id="IPR029021">
    <property type="entry name" value="Prot-tyrosine_phosphatase-like"/>
</dbReference>
<protein>
    <recommendedName>
        <fullName evidence="8">Dual specificity protein phosphatase</fullName>
    </recommendedName>
</protein>
<evidence type="ECO:0000259" key="4">
    <source>
        <dbReference type="PROSITE" id="PS50054"/>
    </source>
</evidence>
<dbReference type="GO" id="GO:0005737">
    <property type="term" value="C:cytoplasm"/>
    <property type="evidence" value="ECO:0007669"/>
    <property type="project" value="TreeGrafter"/>
</dbReference>